<dbReference type="InterPro" id="IPR005025">
    <property type="entry name" value="FMN_Rdtase-like_dom"/>
</dbReference>
<reference evidence="3 4" key="1">
    <citation type="submission" date="2016-10" db="EMBL/GenBank/DDBJ databases">
        <authorList>
            <person name="de Groot N.N."/>
        </authorList>
    </citation>
    <scope>NUCLEOTIDE SEQUENCE [LARGE SCALE GENOMIC DNA]</scope>
    <source>
        <strain evidence="3 4">DSM 23126</strain>
    </source>
</reference>
<comment type="similarity">
    <text evidence="1">Belongs to the azoreductase type 2 family.</text>
</comment>
<dbReference type="Pfam" id="PF03358">
    <property type="entry name" value="FMN_red"/>
    <property type="match status" value="1"/>
</dbReference>
<dbReference type="Gene3D" id="3.40.50.360">
    <property type="match status" value="1"/>
</dbReference>
<keyword evidence="4" id="KW-1185">Reference proteome</keyword>
<evidence type="ECO:0000313" key="4">
    <source>
        <dbReference type="Proteomes" id="UP000199488"/>
    </source>
</evidence>
<evidence type="ECO:0000259" key="2">
    <source>
        <dbReference type="Pfam" id="PF03358"/>
    </source>
</evidence>
<dbReference type="SUPFAM" id="SSF52218">
    <property type="entry name" value="Flavoproteins"/>
    <property type="match status" value="1"/>
</dbReference>
<protein>
    <submittedName>
        <fullName evidence="3">NAD(P)H-dependent FMN reductase</fullName>
    </submittedName>
</protein>
<dbReference type="InterPro" id="IPR050712">
    <property type="entry name" value="NAD(P)H-dep_reductase"/>
</dbReference>
<gene>
    <name evidence="3" type="ORF">SAMN05421781_1975</name>
</gene>
<dbReference type="InterPro" id="IPR029039">
    <property type="entry name" value="Flavoprotein-like_sf"/>
</dbReference>
<evidence type="ECO:0000256" key="1">
    <source>
        <dbReference type="ARBA" id="ARBA00009428"/>
    </source>
</evidence>
<dbReference type="PANTHER" id="PTHR30543">
    <property type="entry name" value="CHROMATE REDUCTASE"/>
    <property type="match status" value="1"/>
</dbReference>
<dbReference type="PANTHER" id="PTHR30543:SF21">
    <property type="entry name" value="NAD(P)H-DEPENDENT FMN REDUCTASE LOT6"/>
    <property type="match status" value="1"/>
</dbReference>
<dbReference type="Proteomes" id="UP000199488">
    <property type="component" value="Unassembled WGS sequence"/>
</dbReference>
<dbReference type="GO" id="GO:0010181">
    <property type="term" value="F:FMN binding"/>
    <property type="evidence" value="ECO:0007669"/>
    <property type="project" value="TreeGrafter"/>
</dbReference>
<dbReference type="RefSeq" id="WP_091614420.1">
    <property type="nucleotide sequence ID" value="NZ_FNNC01000004.1"/>
</dbReference>
<feature type="domain" description="NADPH-dependent FMN reductase-like" evidence="2">
    <location>
        <begin position="1"/>
        <end position="147"/>
    </location>
</feature>
<dbReference type="GO" id="GO:0005829">
    <property type="term" value="C:cytosol"/>
    <property type="evidence" value="ECO:0007669"/>
    <property type="project" value="TreeGrafter"/>
</dbReference>
<dbReference type="OrthoDB" id="9812295at2"/>
<dbReference type="EMBL" id="FNNC01000004">
    <property type="protein sequence ID" value="SDW64634.1"/>
    <property type="molecule type" value="Genomic_DNA"/>
</dbReference>
<sequence>MKVAAIVGSIRQESFNGKLVEYMQDRYSDIMDIDILDIRDLPHYDQDEESNAPDYVKEYKRSVREADAVLIATPEYNGSISGVLKNALDWNSRVDYDFAGKPTMLVGASLGGLGTVKAQMHLRQILSAPGMSAKVLPGNEVLIGAVHEKMDEDGNLTDQGTIDFLDNVVAEFERFYQETRAVANRA</sequence>
<proteinExistence type="inferred from homology"/>
<dbReference type="STRING" id="1122204.SAMN05421781_1975"/>
<dbReference type="AlphaFoldDB" id="A0A1H2V9Q8"/>
<accession>A0A1H2V9Q8</accession>
<organism evidence="3 4">
    <name type="scientific">Marinococcus luteus</name>
    <dbReference type="NCBI Taxonomy" id="1122204"/>
    <lineage>
        <taxon>Bacteria</taxon>
        <taxon>Bacillati</taxon>
        <taxon>Bacillota</taxon>
        <taxon>Bacilli</taxon>
        <taxon>Bacillales</taxon>
        <taxon>Bacillaceae</taxon>
        <taxon>Marinococcus</taxon>
    </lineage>
</organism>
<dbReference type="GO" id="GO:0016491">
    <property type="term" value="F:oxidoreductase activity"/>
    <property type="evidence" value="ECO:0007669"/>
    <property type="project" value="InterPro"/>
</dbReference>
<evidence type="ECO:0000313" key="3">
    <source>
        <dbReference type="EMBL" id="SDW64634.1"/>
    </source>
</evidence>
<name>A0A1H2V9Q8_9BACI</name>